<organism evidence="2 3">
    <name type="scientific">Sclerotinia borealis (strain F-4128)</name>
    <dbReference type="NCBI Taxonomy" id="1432307"/>
    <lineage>
        <taxon>Eukaryota</taxon>
        <taxon>Fungi</taxon>
        <taxon>Dikarya</taxon>
        <taxon>Ascomycota</taxon>
        <taxon>Pezizomycotina</taxon>
        <taxon>Leotiomycetes</taxon>
        <taxon>Helotiales</taxon>
        <taxon>Sclerotiniaceae</taxon>
        <taxon>Sclerotinia</taxon>
    </lineage>
</organism>
<keyword evidence="3" id="KW-1185">Reference proteome</keyword>
<evidence type="ECO:0000313" key="3">
    <source>
        <dbReference type="Proteomes" id="UP000019487"/>
    </source>
</evidence>
<feature type="region of interest" description="Disordered" evidence="1">
    <location>
        <begin position="232"/>
        <end position="262"/>
    </location>
</feature>
<evidence type="ECO:0000313" key="2">
    <source>
        <dbReference type="EMBL" id="ESZ94684.1"/>
    </source>
</evidence>
<proteinExistence type="predicted"/>
<dbReference type="Proteomes" id="UP000019487">
    <property type="component" value="Unassembled WGS sequence"/>
</dbReference>
<feature type="compositionally biased region" description="Basic and acidic residues" evidence="1">
    <location>
        <begin position="247"/>
        <end position="262"/>
    </location>
</feature>
<gene>
    <name evidence="2" type="ORF">SBOR_4935</name>
</gene>
<evidence type="ECO:0000256" key="1">
    <source>
        <dbReference type="SAM" id="MobiDB-lite"/>
    </source>
</evidence>
<name>W9CJ22_SCLBF</name>
<dbReference type="EMBL" id="AYSA01000231">
    <property type="protein sequence ID" value="ESZ94684.1"/>
    <property type="molecule type" value="Genomic_DNA"/>
</dbReference>
<dbReference type="AlphaFoldDB" id="W9CJ22"/>
<dbReference type="HOGENOM" id="CLU_068276_0_0_1"/>
<accession>W9CJ22</accession>
<sequence>MSTTLHPPIPYPSLDQQFLLLAGARIRPSQYHTLDFPPSFLDIYGRPTLTYYPWARLWNEARESDRIIEGVMSSGEGIGGDFMRFAVGKWDGERYLEWCKLVDWVFGELGDKGKGKITGITLPVGRLEMEGAWVKVLVGMYDEMRGDRDMLRGYVGMRVGRGEGRILMSSREVQEEMKDVLRRAVAQRFSKKVEEYWERKWRVYGYRFPDLDVKCVTDHSIEAPFQKSLLKPEDVNNNDYDETDDERNEREIDVEGKEGMREGMEELKKELEMEPKNK</sequence>
<reference evidence="2 3" key="1">
    <citation type="journal article" date="2014" name="Genome Announc.">
        <title>Draft genome sequence of Sclerotinia borealis, a psychrophilic plant pathogenic fungus.</title>
        <authorList>
            <person name="Mardanov A.V."/>
            <person name="Beletsky A.V."/>
            <person name="Kadnikov V.V."/>
            <person name="Ignatov A.N."/>
            <person name="Ravin N.V."/>
        </authorList>
    </citation>
    <scope>NUCLEOTIDE SEQUENCE [LARGE SCALE GENOMIC DNA]</scope>
    <source>
        <strain evidence="3">F-4157</strain>
    </source>
</reference>
<dbReference type="OrthoDB" id="3526298at2759"/>
<protein>
    <submittedName>
        <fullName evidence="2">Uncharacterized protein</fullName>
    </submittedName>
</protein>
<comment type="caution">
    <text evidence="2">The sequence shown here is derived from an EMBL/GenBank/DDBJ whole genome shotgun (WGS) entry which is preliminary data.</text>
</comment>